<dbReference type="OrthoDB" id="7824659at2"/>
<sequence length="209" mass="23368">MATRGEMITRLAGIFQTLEGTVDVLDRALADGGLRARSPRGRALAAMSALDVVHVTFALTGRRYVRNAAAEVREITGMPLRRGECQLRVVDPETEGVNYEKHGASLTPEGILHGHFLQNYPRDQIPLGDTFGESLAHIVDQLPDIRDLSGLRVIVRWDPLVAEIGFRLEDKLYRIEFGDVDSPENPDLPFFTFGYREPFLRKIAGILRD</sequence>
<protein>
    <submittedName>
        <fullName evidence="2">Uncharacterized protein</fullName>
    </submittedName>
</protein>
<accession>A0A0P7VST7</accession>
<reference evidence="1 4" key="2">
    <citation type="submission" date="2016-01" db="EMBL/GenBank/DDBJ databases">
        <authorList>
            <person name="Varghese N."/>
        </authorList>
    </citation>
    <scope>NUCLEOTIDE SEQUENCE [LARGE SCALE GENOMIC DNA]</scope>
    <source>
        <strain evidence="1 4">HL-91</strain>
    </source>
</reference>
<gene>
    <name evidence="1" type="ORF">Ga0058931_1522</name>
    <name evidence="2" type="ORF">HLUCCA05_07395</name>
</gene>
<keyword evidence="4" id="KW-1185">Reference proteome</keyword>
<evidence type="ECO:0000313" key="1">
    <source>
        <dbReference type="EMBL" id="CUX81084.1"/>
    </source>
</evidence>
<proteinExistence type="predicted"/>
<dbReference type="Proteomes" id="UP000182045">
    <property type="component" value="Unassembled WGS sequence"/>
</dbReference>
<evidence type="ECO:0000313" key="3">
    <source>
        <dbReference type="Proteomes" id="UP000050413"/>
    </source>
</evidence>
<dbReference type="STRING" id="1666912.Ga0058931_1522"/>
<comment type="caution">
    <text evidence="2">The sequence shown here is derived from an EMBL/GenBank/DDBJ whole genome shotgun (WGS) entry which is preliminary data.</text>
</comment>
<evidence type="ECO:0000313" key="2">
    <source>
        <dbReference type="EMBL" id="KPP89981.1"/>
    </source>
</evidence>
<evidence type="ECO:0000313" key="4">
    <source>
        <dbReference type="Proteomes" id="UP000182045"/>
    </source>
</evidence>
<organism evidence="2 3">
    <name type="scientific">Roseibaca calidilacus</name>
    <dbReference type="NCBI Taxonomy" id="1666912"/>
    <lineage>
        <taxon>Bacteria</taxon>
        <taxon>Pseudomonadati</taxon>
        <taxon>Pseudomonadota</taxon>
        <taxon>Alphaproteobacteria</taxon>
        <taxon>Rhodobacterales</taxon>
        <taxon>Paracoccaceae</taxon>
        <taxon>Roseinatronobacter</taxon>
    </lineage>
</organism>
<dbReference type="RefSeq" id="WP_072245808.1">
    <property type="nucleotide sequence ID" value="NZ_FBYC01000004.1"/>
</dbReference>
<dbReference type="AlphaFoldDB" id="A0A0P7VST7"/>
<name>A0A0P7VST7_9RHOB</name>
<dbReference type="EMBL" id="LJSG01000020">
    <property type="protein sequence ID" value="KPP89981.1"/>
    <property type="molecule type" value="Genomic_DNA"/>
</dbReference>
<reference evidence="2 3" key="1">
    <citation type="submission" date="2015-09" db="EMBL/GenBank/DDBJ databases">
        <title>Identification and resolution of microdiversity through metagenomic sequencing of parallel consortia.</title>
        <authorList>
            <person name="Nelson W.C."/>
            <person name="Romine M.F."/>
            <person name="Lindemann S.R."/>
        </authorList>
    </citation>
    <scope>NUCLEOTIDE SEQUENCE [LARGE SCALE GENOMIC DNA]</scope>
    <source>
        <strain evidence="2">HL-91</strain>
    </source>
</reference>
<dbReference type="Proteomes" id="UP000050413">
    <property type="component" value="Unassembled WGS sequence"/>
</dbReference>
<dbReference type="EMBL" id="FBYC01000004">
    <property type="protein sequence ID" value="CUX81084.1"/>
    <property type="molecule type" value="Genomic_DNA"/>
</dbReference>